<dbReference type="GO" id="GO:0005524">
    <property type="term" value="F:ATP binding"/>
    <property type="evidence" value="ECO:0007669"/>
    <property type="project" value="UniProtKB-KW"/>
</dbReference>
<keyword evidence="2 4" id="KW-0067">ATP-binding</keyword>
<evidence type="ECO:0000256" key="1">
    <source>
        <dbReference type="ARBA" id="ARBA00022741"/>
    </source>
</evidence>
<dbReference type="SMART" id="SM00382">
    <property type="entry name" value="AAA"/>
    <property type="match status" value="1"/>
</dbReference>
<evidence type="ECO:0000313" key="5">
    <source>
        <dbReference type="Proteomes" id="UP000233293"/>
    </source>
</evidence>
<evidence type="ECO:0000313" key="4">
    <source>
        <dbReference type="EMBL" id="PKU23126.1"/>
    </source>
</evidence>
<protein>
    <submittedName>
        <fullName evidence="4">ATP-binding protein</fullName>
    </submittedName>
</protein>
<keyword evidence="5" id="KW-1185">Reference proteome</keyword>
<dbReference type="InterPro" id="IPR003439">
    <property type="entry name" value="ABC_transporter-like_ATP-bd"/>
</dbReference>
<dbReference type="PANTHER" id="PTHR43119">
    <property type="entry name" value="ABC TRANSPORT PROTEIN ATP-BINDING COMPONENT-RELATED"/>
    <property type="match status" value="1"/>
</dbReference>
<dbReference type="OrthoDB" id="9802264at2"/>
<dbReference type="RefSeq" id="WP_101252024.1">
    <property type="nucleotide sequence ID" value="NZ_PIUM01000023.1"/>
</dbReference>
<sequence length="198" mass="21333">MLVISQLSRSGLAPASFSLDYGECVAVRGPSGAGKSLLLRSIVDLDPNSGEVSLDGVAREAMDGPAWRRLVGYLPAEPGWWDDRVGRHFSDWATALPLVERLGLPADAGDWPLTRPSTGERMRLALVRALTQSPKVLLLDEPTAALDAASVSVVEAMIAERVRDGLAVLWVTHDAAQGERVARRFLRVEAGQVREEAA</sequence>
<dbReference type="InterPro" id="IPR003593">
    <property type="entry name" value="AAA+_ATPase"/>
</dbReference>
<feature type="domain" description="ABC transporter" evidence="3">
    <location>
        <begin position="2"/>
        <end position="198"/>
    </location>
</feature>
<dbReference type="GO" id="GO:0016887">
    <property type="term" value="F:ATP hydrolysis activity"/>
    <property type="evidence" value="ECO:0007669"/>
    <property type="project" value="InterPro"/>
</dbReference>
<comment type="caution">
    <text evidence="4">The sequence shown here is derived from an EMBL/GenBank/DDBJ whole genome shotgun (WGS) entry which is preliminary data.</text>
</comment>
<dbReference type="Gene3D" id="3.40.50.300">
    <property type="entry name" value="P-loop containing nucleotide triphosphate hydrolases"/>
    <property type="match status" value="1"/>
</dbReference>
<dbReference type="Pfam" id="PF00005">
    <property type="entry name" value="ABC_tran"/>
    <property type="match status" value="1"/>
</dbReference>
<dbReference type="PANTHER" id="PTHR43119:SF1">
    <property type="entry name" value="ABC TRANSPORTER DOMAIN-CONTAINING PROTEIN"/>
    <property type="match status" value="1"/>
</dbReference>
<dbReference type="PROSITE" id="PS50893">
    <property type="entry name" value="ABC_TRANSPORTER_2"/>
    <property type="match status" value="1"/>
</dbReference>
<gene>
    <name evidence="4" type="ORF">CWS72_18020</name>
</gene>
<dbReference type="InterPro" id="IPR027417">
    <property type="entry name" value="P-loop_NTPase"/>
</dbReference>
<proteinExistence type="predicted"/>
<dbReference type="CDD" id="cd00267">
    <property type="entry name" value="ABC_ATPase"/>
    <property type="match status" value="1"/>
</dbReference>
<dbReference type="Proteomes" id="UP000233293">
    <property type="component" value="Unassembled WGS sequence"/>
</dbReference>
<dbReference type="AlphaFoldDB" id="A0A2N3PRX1"/>
<name>A0A2N3PRX1_9PROT</name>
<dbReference type="EMBL" id="PIUM01000023">
    <property type="protein sequence ID" value="PKU23126.1"/>
    <property type="molecule type" value="Genomic_DNA"/>
</dbReference>
<evidence type="ECO:0000259" key="3">
    <source>
        <dbReference type="PROSITE" id="PS50893"/>
    </source>
</evidence>
<accession>A0A2N3PRX1</accession>
<keyword evidence="1" id="KW-0547">Nucleotide-binding</keyword>
<reference evidence="5" key="1">
    <citation type="submission" date="2017-12" db="EMBL/GenBank/DDBJ databases">
        <title>Draft genome sequence of Telmatospirillum siberiense 26-4b1T, an acidotolerant peatland alphaproteobacterium potentially involved in sulfur cycling.</title>
        <authorList>
            <person name="Hausmann B."/>
            <person name="Pjevac P."/>
            <person name="Schreck K."/>
            <person name="Herbold C.W."/>
            <person name="Daims H."/>
            <person name="Wagner M."/>
            <person name="Pester M."/>
            <person name="Loy A."/>
        </authorList>
    </citation>
    <scope>NUCLEOTIDE SEQUENCE [LARGE SCALE GENOMIC DNA]</scope>
    <source>
        <strain evidence="5">26-4b1</strain>
    </source>
</reference>
<organism evidence="4 5">
    <name type="scientific">Telmatospirillum siberiense</name>
    <dbReference type="NCBI Taxonomy" id="382514"/>
    <lineage>
        <taxon>Bacteria</taxon>
        <taxon>Pseudomonadati</taxon>
        <taxon>Pseudomonadota</taxon>
        <taxon>Alphaproteobacteria</taxon>
        <taxon>Rhodospirillales</taxon>
        <taxon>Rhodospirillaceae</taxon>
        <taxon>Telmatospirillum</taxon>
    </lineage>
</organism>
<dbReference type="SUPFAM" id="SSF52540">
    <property type="entry name" value="P-loop containing nucleoside triphosphate hydrolases"/>
    <property type="match status" value="1"/>
</dbReference>
<evidence type="ECO:0000256" key="2">
    <source>
        <dbReference type="ARBA" id="ARBA00022840"/>
    </source>
</evidence>